<feature type="compositionally biased region" description="Basic residues" evidence="1">
    <location>
        <begin position="309"/>
        <end position="318"/>
    </location>
</feature>
<dbReference type="Proteomes" id="UP000218334">
    <property type="component" value="Unassembled WGS sequence"/>
</dbReference>
<sequence length="396" mass="45007">MIDRHSNFVLNHYHVVWNNGPALLDIHHDPLNYYSFRPHLFYLAIAMVRQSDTLPQLDAYVLDAVRHSLCSSTLPPKALPFLSQKSQHAYIECSLSAKDAKEAGGDNFLTMYLHMLLLEMLPGDTFLSVREMIVATLCHDDILCLAFGHLMKPYEEPGSSVINETPPLIGDSFSKAMKRMIAQCSLDGEKDDECRIEHMRKWTEGVFRLPAMEAIAAYNRHKYLRRLSSKENSARYDHPIHPSLPNRPLPLALTNSVKFRPRDTLALSQNVVNKQVRRRESLNALRASPMAMTPNKRHLSDINNDPHISKKRPRKKRSSLQLWRDDMKENIPPVMSRRTSQTQDSYPYTTSAATSGRDLVKRGKYSPALVLPLPDADVKPIIKANGLPRNANVLSL</sequence>
<evidence type="ECO:0000313" key="2">
    <source>
        <dbReference type="EMBL" id="PBK64456.1"/>
    </source>
</evidence>
<accession>A0A2H3BN21</accession>
<keyword evidence="3" id="KW-1185">Reference proteome</keyword>
<feature type="region of interest" description="Disordered" evidence="1">
    <location>
        <begin position="284"/>
        <end position="320"/>
    </location>
</feature>
<name>A0A2H3BN21_9AGAR</name>
<evidence type="ECO:0000313" key="3">
    <source>
        <dbReference type="Proteomes" id="UP000218334"/>
    </source>
</evidence>
<dbReference type="EMBL" id="KZ293451">
    <property type="protein sequence ID" value="PBK64456.1"/>
    <property type="molecule type" value="Genomic_DNA"/>
</dbReference>
<reference evidence="3" key="1">
    <citation type="journal article" date="2017" name="Nat. Ecol. Evol.">
        <title>Genome expansion and lineage-specific genetic innovations in the forest pathogenic fungi Armillaria.</title>
        <authorList>
            <person name="Sipos G."/>
            <person name="Prasanna A.N."/>
            <person name="Walter M.C."/>
            <person name="O'Connor E."/>
            <person name="Balint B."/>
            <person name="Krizsan K."/>
            <person name="Kiss B."/>
            <person name="Hess J."/>
            <person name="Varga T."/>
            <person name="Slot J."/>
            <person name="Riley R."/>
            <person name="Boka B."/>
            <person name="Rigling D."/>
            <person name="Barry K."/>
            <person name="Lee J."/>
            <person name="Mihaltcheva S."/>
            <person name="LaButti K."/>
            <person name="Lipzen A."/>
            <person name="Waldron R."/>
            <person name="Moloney N.M."/>
            <person name="Sperisen C."/>
            <person name="Kredics L."/>
            <person name="Vagvoelgyi C."/>
            <person name="Patrignani A."/>
            <person name="Fitzpatrick D."/>
            <person name="Nagy I."/>
            <person name="Doyle S."/>
            <person name="Anderson J.B."/>
            <person name="Grigoriev I.V."/>
            <person name="Gueldener U."/>
            <person name="Muensterkoetter M."/>
            <person name="Nagy L.G."/>
        </authorList>
    </citation>
    <scope>NUCLEOTIDE SEQUENCE [LARGE SCALE GENOMIC DNA]</scope>
    <source>
        <strain evidence="3">28-4</strain>
    </source>
</reference>
<proteinExistence type="predicted"/>
<evidence type="ECO:0000256" key="1">
    <source>
        <dbReference type="SAM" id="MobiDB-lite"/>
    </source>
</evidence>
<gene>
    <name evidence="2" type="ORF">ARMSODRAFT_462467</name>
</gene>
<dbReference type="AlphaFoldDB" id="A0A2H3BN21"/>
<organism evidence="2 3">
    <name type="scientific">Armillaria solidipes</name>
    <dbReference type="NCBI Taxonomy" id="1076256"/>
    <lineage>
        <taxon>Eukaryota</taxon>
        <taxon>Fungi</taxon>
        <taxon>Dikarya</taxon>
        <taxon>Basidiomycota</taxon>
        <taxon>Agaricomycotina</taxon>
        <taxon>Agaricomycetes</taxon>
        <taxon>Agaricomycetidae</taxon>
        <taxon>Agaricales</taxon>
        <taxon>Marasmiineae</taxon>
        <taxon>Physalacriaceae</taxon>
        <taxon>Armillaria</taxon>
    </lineage>
</organism>
<protein>
    <submittedName>
        <fullName evidence="2">Uncharacterized protein</fullName>
    </submittedName>
</protein>